<gene>
    <name evidence="1" type="ORF">SAMN05444921_104186</name>
</gene>
<name>A0A1G9QPF1_9ACTN</name>
<protein>
    <recommendedName>
        <fullName evidence="3">Tat pathway signal sequence domain protein</fullName>
    </recommendedName>
</protein>
<organism evidence="1 2">
    <name type="scientific">Streptomyces wuyuanensis</name>
    <dbReference type="NCBI Taxonomy" id="1196353"/>
    <lineage>
        <taxon>Bacteria</taxon>
        <taxon>Bacillati</taxon>
        <taxon>Actinomycetota</taxon>
        <taxon>Actinomycetes</taxon>
        <taxon>Kitasatosporales</taxon>
        <taxon>Streptomycetaceae</taxon>
        <taxon>Streptomyces</taxon>
    </lineage>
</organism>
<dbReference type="Proteomes" id="UP000199063">
    <property type="component" value="Unassembled WGS sequence"/>
</dbReference>
<proteinExistence type="predicted"/>
<dbReference type="STRING" id="1196353.SAMN05444921_104186"/>
<sequence length="200" mass="21179">MSGVGPVEPGEYTYAVEPAARPPRRARRGKWAQLAVRHRRFAIVAVTASAVAAGSVSLWGTRPRPDPGPWPAQAVSVSYGGAVPGAGRTGGALRFSLGIRVDAGPPVTVESIRQPSPALGLTASPNPPVTVKNGSSRTVVIVVAVRDCKRAPRNAGLPFLDVTLRNARAKQDQSFILGDRYARDLARVVADYCERPPRLS</sequence>
<accession>A0A1G9QPF1</accession>
<dbReference type="OrthoDB" id="3869857at2"/>
<evidence type="ECO:0000313" key="1">
    <source>
        <dbReference type="EMBL" id="SDM12912.1"/>
    </source>
</evidence>
<evidence type="ECO:0000313" key="2">
    <source>
        <dbReference type="Proteomes" id="UP000199063"/>
    </source>
</evidence>
<reference evidence="2" key="1">
    <citation type="submission" date="2016-10" db="EMBL/GenBank/DDBJ databases">
        <authorList>
            <person name="Varghese N."/>
            <person name="Submissions S."/>
        </authorList>
    </citation>
    <scope>NUCLEOTIDE SEQUENCE [LARGE SCALE GENOMIC DNA]</scope>
    <source>
        <strain evidence="2">CGMCC 4.7042</strain>
    </source>
</reference>
<keyword evidence="2" id="KW-1185">Reference proteome</keyword>
<evidence type="ECO:0008006" key="3">
    <source>
        <dbReference type="Google" id="ProtNLM"/>
    </source>
</evidence>
<dbReference type="AlphaFoldDB" id="A0A1G9QPF1"/>
<dbReference type="EMBL" id="FNHI01000004">
    <property type="protein sequence ID" value="SDM12912.1"/>
    <property type="molecule type" value="Genomic_DNA"/>
</dbReference>